<dbReference type="EMBL" id="LGRX02024283">
    <property type="protein sequence ID" value="KAK3254031.1"/>
    <property type="molecule type" value="Genomic_DNA"/>
</dbReference>
<feature type="compositionally biased region" description="Basic and acidic residues" evidence="1">
    <location>
        <begin position="42"/>
        <end position="55"/>
    </location>
</feature>
<feature type="compositionally biased region" description="Low complexity" evidence="1">
    <location>
        <begin position="157"/>
        <end position="172"/>
    </location>
</feature>
<evidence type="ECO:0000313" key="2">
    <source>
        <dbReference type="EMBL" id="KAK3254031.1"/>
    </source>
</evidence>
<keyword evidence="3" id="KW-1185">Reference proteome</keyword>
<organism evidence="2 3">
    <name type="scientific">Cymbomonas tetramitiformis</name>
    <dbReference type="NCBI Taxonomy" id="36881"/>
    <lineage>
        <taxon>Eukaryota</taxon>
        <taxon>Viridiplantae</taxon>
        <taxon>Chlorophyta</taxon>
        <taxon>Pyramimonadophyceae</taxon>
        <taxon>Pyramimonadales</taxon>
        <taxon>Pyramimonadaceae</taxon>
        <taxon>Cymbomonas</taxon>
    </lineage>
</organism>
<feature type="region of interest" description="Disordered" evidence="1">
    <location>
        <begin position="150"/>
        <end position="173"/>
    </location>
</feature>
<reference evidence="2 3" key="1">
    <citation type="journal article" date="2015" name="Genome Biol. Evol.">
        <title>Comparative Genomics of a Bacterivorous Green Alga Reveals Evolutionary Causalities and Consequences of Phago-Mixotrophic Mode of Nutrition.</title>
        <authorList>
            <person name="Burns J.A."/>
            <person name="Paasch A."/>
            <person name="Narechania A."/>
            <person name="Kim E."/>
        </authorList>
    </citation>
    <scope>NUCLEOTIDE SEQUENCE [LARGE SCALE GENOMIC DNA]</scope>
    <source>
        <strain evidence="2 3">PLY_AMNH</strain>
    </source>
</reference>
<feature type="compositionally biased region" description="Acidic residues" evidence="1">
    <location>
        <begin position="18"/>
        <end position="31"/>
    </location>
</feature>
<sequence length="315" mass="34717">MDWFSDTYAELTSILSSGEEEVQLEEIEEPASDNSEGPSTLRLKDDLGTFDKRQSEPSLTSLPNELATNRDGVGSPGEWQRRAREANFATPEKQQSRVAEPLLPSSWGPSITPAPPPWGWTGAGPWMNSVAGGCEWKHIFKREPRWFEPSCTKDDAGSGVATDSSGTGSSTTPVQEPIVEVLRRAFEEKRALLEDQVTRYAQFHDDLRAQLGSHFQSGSWSAQQEVETVQQAMQTCASQLENTKRQLHFPQHAGYRHRWGSDGLYLGLGRVTLVAFPRAVCLDLATPANGSCMKLTFQGSGQEDSGATVILRFLS</sequence>
<feature type="compositionally biased region" description="Polar residues" evidence="1">
    <location>
        <begin position="56"/>
        <end position="67"/>
    </location>
</feature>
<proteinExistence type="predicted"/>
<feature type="region of interest" description="Disordered" evidence="1">
    <location>
        <begin position="14"/>
        <end position="120"/>
    </location>
</feature>
<name>A0AAE0F6P5_9CHLO</name>
<dbReference type="AlphaFoldDB" id="A0AAE0F6P5"/>
<evidence type="ECO:0000256" key="1">
    <source>
        <dbReference type="SAM" id="MobiDB-lite"/>
    </source>
</evidence>
<comment type="caution">
    <text evidence="2">The sequence shown here is derived from an EMBL/GenBank/DDBJ whole genome shotgun (WGS) entry which is preliminary data.</text>
</comment>
<dbReference type="Proteomes" id="UP001190700">
    <property type="component" value="Unassembled WGS sequence"/>
</dbReference>
<accession>A0AAE0F6P5</accession>
<gene>
    <name evidence="2" type="ORF">CYMTET_36740</name>
</gene>
<protein>
    <submittedName>
        <fullName evidence="2">Uncharacterized protein</fullName>
    </submittedName>
</protein>
<evidence type="ECO:0000313" key="3">
    <source>
        <dbReference type="Proteomes" id="UP001190700"/>
    </source>
</evidence>